<evidence type="ECO:0000256" key="3">
    <source>
        <dbReference type="ARBA" id="ARBA00022475"/>
    </source>
</evidence>
<evidence type="ECO:0000313" key="9">
    <source>
        <dbReference type="EMBL" id="ALO26776.1"/>
    </source>
</evidence>
<comment type="subcellular location">
    <subcellularLocation>
        <location evidence="1">Cell membrane</location>
        <topology evidence="1">Multi-pass membrane protein</topology>
    </subcellularLocation>
</comment>
<gene>
    <name evidence="9" type="ORF">LBBP_02545</name>
</gene>
<dbReference type="AlphaFoldDB" id="A0A0S2IT22"/>
<dbReference type="EMBL" id="CP012029">
    <property type="protein sequence ID" value="ALO26776.1"/>
    <property type="molecule type" value="Genomic_DNA"/>
</dbReference>
<evidence type="ECO:0000256" key="1">
    <source>
        <dbReference type="ARBA" id="ARBA00004651"/>
    </source>
</evidence>
<protein>
    <submittedName>
        <fullName evidence="9">Membrane-bound O-acyltransferase family MBOAT</fullName>
    </submittedName>
</protein>
<evidence type="ECO:0000256" key="8">
    <source>
        <dbReference type="SAM" id="Phobius"/>
    </source>
</evidence>
<dbReference type="Proteomes" id="UP000058857">
    <property type="component" value="Chromosome 1"/>
</dbReference>
<dbReference type="GO" id="GO:0005886">
    <property type="term" value="C:plasma membrane"/>
    <property type="evidence" value="ECO:0007669"/>
    <property type="project" value="UniProtKB-SubCell"/>
</dbReference>
<keyword evidence="4 8" id="KW-0812">Transmembrane</keyword>
<accession>A0A0S2IT22</accession>
<feature type="transmembrane region" description="Helical" evidence="8">
    <location>
        <begin position="81"/>
        <end position="99"/>
    </location>
</feature>
<dbReference type="InterPro" id="IPR024194">
    <property type="entry name" value="Ac/AlaTfrase_AlgI/DltB"/>
</dbReference>
<proteinExistence type="inferred from homology"/>
<evidence type="ECO:0000256" key="2">
    <source>
        <dbReference type="ARBA" id="ARBA00010323"/>
    </source>
</evidence>
<dbReference type="RefSeq" id="WP_002739401.1">
    <property type="nucleotide sequence ID" value="NZ_CP012029.1"/>
</dbReference>
<dbReference type="GO" id="GO:0016746">
    <property type="term" value="F:acyltransferase activity"/>
    <property type="evidence" value="ECO:0007669"/>
    <property type="project" value="UniProtKB-KW"/>
</dbReference>
<keyword evidence="7 9" id="KW-0808">Transferase</keyword>
<dbReference type="GO" id="GO:0042121">
    <property type="term" value="P:alginic acid biosynthetic process"/>
    <property type="evidence" value="ECO:0007669"/>
    <property type="project" value="InterPro"/>
</dbReference>
<name>A0A0S2IT22_LEPBO</name>
<keyword evidence="5 8" id="KW-1133">Transmembrane helix</keyword>
<dbReference type="PANTHER" id="PTHR13285:SF18">
    <property type="entry name" value="PROTEIN-CYSTEINE N-PALMITOYLTRANSFERASE RASP"/>
    <property type="match status" value="1"/>
</dbReference>
<feature type="transmembrane region" description="Helical" evidence="8">
    <location>
        <begin position="52"/>
        <end position="69"/>
    </location>
</feature>
<dbReference type="PANTHER" id="PTHR13285">
    <property type="entry name" value="ACYLTRANSFERASE"/>
    <property type="match status" value="1"/>
</dbReference>
<dbReference type="InterPro" id="IPR004299">
    <property type="entry name" value="MBOAT_fam"/>
</dbReference>
<evidence type="ECO:0000256" key="6">
    <source>
        <dbReference type="ARBA" id="ARBA00023136"/>
    </source>
</evidence>
<sequence length="512" mass="60049">MIFNSAVFIYFFIVVLTVCYFFAARKTPRNIQNVFLLIVSYIFYGWWDWIFLILIISVSVSNFYIALLIEQKESFKIRGWLLFLAVLIDMGMLCFFKYYNFFIDNLNVAVKTSAGLFSVENPTLFQDSVFLQIILPVGISFFTFQTLSYVIDVYYRKIKAETNLIDFSLFVCFFPQLVAGPIERAGDLLPQIKKDRKIDLDLFYKGCLLILVGYYMKTYVADNLAELVDLVLLKSSSVYKSNPELAGGHSAIHTVLALCAFIFQIYGDFAGYSYIARGSAFLLGFHLSENFITPEFSVNFRELFRRWHVTLNRWFTDYVYIPLGGSKVSKFYNYRNLFIIFGLSGIWHGASWNFVFWGLCCGLYIVLYMIFREPFDKFKLTIKSEFPFLNHSFFTKGFFFWSCFITFFMFAMTSIFFRSYDGNHVKILFTNIMENFFVLKGSNDPISVSNYFTEILKIVGPLLIWDYFHYKDNSAFFIFDKPVIIRIVTYLFFFYCIILKGVFGKNVIYFAF</sequence>
<dbReference type="Pfam" id="PF03062">
    <property type="entry name" value="MBOAT"/>
    <property type="match status" value="1"/>
</dbReference>
<feature type="transmembrane region" description="Helical" evidence="8">
    <location>
        <begin position="129"/>
        <end position="151"/>
    </location>
</feature>
<reference evidence="9 10" key="1">
    <citation type="journal article" date="2015" name="PLoS Negl. Trop. Dis.">
        <title>Distribution of Plasmids in Distinct Leptospira Pathogenic Species.</title>
        <authorList>
            <person name="Wang Y."/>
            <person name="Zhuang X."/>
            <person name="Zhong Y."/>
            <person name="Zhang C."/>
            <person name="Zhang Y."/>
            <person name="Zeng L."/>
            <person name="Zhu Y."/>
            <person name="He P."/>
            <person name="Dong K."/>
            <person name="Pal U."/>
            <person name="Guo X."/>
            <person name="Qin J."/>
        </authorList>
    </citation>
    <scope>NUCLEOTIDE SEQUENCE [LARGE SCALE GENOMIC DNA]</scope>
    <source>
        <strain evidence="9 10">56604</strain>
    </source>
</reference>
<evidence type="ECO:0000256" key="5">
    <source>
        <dbReference type="ARBA" id="ARBA00022989"/>
    </source>
</evidence>
<evidence type="ECO:0000256" key="4">
    <source>
        <dbReference type="ARBA" id="ARBA00022692"/>
    </source>
</evidence>
<feature type="transmembrane region" description="Helical" evidence="8">
    <location>
        <begin position="398"/>
        <end position="417"/>
    </location>
</feature>
<keyword evidence="6 7" id="KW-0472">Membrane</keyword>
<comment type="similarity">
    <text evidence="2 7">Belongs to the membrane-bound acyltransferase family.</text>
</comment>
<feature type="transmembrane region" description="Helical" evidence="8">
    <location>
        <begin position="331"/>
        <end position="348"/>
    </location>
</feature>
<evidence type="ECO:0000313" key="10">
    <source>
        <dbReference type="Proteomes" id="UP000058857"/>
    </source>
</evidence>
<keyword evidence="7 9" id="KW-0012">Acyltransferase</keyword>
<organism evidence="9">
    <name type="scientific">Leptospira borgpetersenii serovar Ballum</name>
    <dbReference type="NCBI Taxonomy" id="280505"/>
    <lineage>
        <taxon>Bacteria</taxon>
        <taxon>Pseudomonadati</taxon>
        <taxon>Spirochaetota</taxon>
        <taxon>Spirochaetia</taxon>
        <taxon>Leptospirales</taxon>
        <taxon>Leptospiraceae</taxon>
        <taxon>Leptospira</taxon>
    </lineage>
</organism>
<feature type="transmembrane region" description="Helical" evidence="8">
    <location>
        <begin position="483"/>
        <end position="503"/>
    </location>
</feature>
<feature type="transmembrane region" description="Helical" evidence="8">
    <location>
        <begin position="6"/>
        <end position="23"/>
    </location>
</feature>
<dbReference type="InterPro" id="IPR028362">
    <property type="entry name" value="AlgI"/>
</dbReference>
<dbReference type="InterPro" id="IPR051085">
    <property type="entry name" value="MB_O-acyltransferase"/>
</dbReference>
<feature type="transmembrane region" description="Helical" evidence="8">
    <location>
        <begin position="202"/>
        <end position="220"/>
    </location>
</feature>
<keyword evidence="3 7" id="KW-1003">Cell membrane</keyword>
<dbReference type="PATRIC" id="fig|280505.15.peg.2488"/>
<evidence type="ECO:0000256" key="7">
    <source>
        <dbReference type="PIRNR" id="PIRNR016636"/>
    </source>
</evidence>
<dbReference type="PIRSF" id="PIRSF500217">
    <property type="entry name" value="AlgI"/>
    <property type="match status" value="1"/>
</dbReference>
<dbReference type="PIRSF" id="PIRSF016636">
    <property type="entry name" value="AlgI_DltB"/>
    <property type="match status" value="1"/>
</dbReference>